<evidence type="ECO:0000256" key="2">
    <source>
        <dbReference type="SAM" id="Phobius"/>
    </source>
</evidence>
<keyword evidence="2" id="KW-1133">Transmembrane helix</keyword>
<feature type="region of interest" description="Disordered" evidence="1">
    <location>
        <begin position="152"/>
        <end position="175"/>
    </location>
</feature>
<dbReference type="EMBL" id="JACHXD010000014">
    <property type="protein sequence ID" value="MBB3121235.1"/>
    <property type="molecule type" value="Genomic_DNA"/>
</dbReference>
<proteinExistence type="predicted"/>
<evidence type="ECO:0000313" key="3">
    <source>
        <dbReference type="EMBL" id="MBB3121235.1"/>
    </source>
</evidence>
<dbReference type="Proteomes" id="UP000541535">
    <property type="component" value="Unassembled WGS sequence"/>
</dbReference>
<keyword evidence="4" id="KW-1185">Reference proteome</keyword>
<dbReference type="SUPFAM" id="SSF54523">
    <property type="entry name" value="Pili subunits"/>
    <property type="match status" value="1"/>
</dbReference>
<name>A0A7W5FVP7_9BURK</name>
<accession>A0A7W5FVP7</accession>
<organism evidence="3 4">
    <name type="scientific">Pseudoduganella violacea</name>
    <dbReference type="NCBI Taxonomy" id="1715466"/>
    <lineage>
        <taxon>Bacteria</taxon>
        <taxon>Pseudomonadati</taxon>
        <taxon>Pseudomonadota</taxon>
        <taxon>Betaproteobacteria</taxon>
        <taxon>Burkholderiales</taxon>
        <taxon>Oxalobacteraceae</taxon>
        <taxon>Telluria group</taxon>
        <taxon>Pseudoduganella</taxon>
    </lineage>
</organism>
<keyword evidence="2" id="KW-0472">Membrane</keyword>
<keyword evidence="2" id="KW-0812">Transmembrane</keyword>
<comment type="caution">
    <text evidence="3">The sequence shown here is derived from an EMBL/GenBank/DDBJ whole genome shotgun (WGS) entry which is preliminary data.</text>
</comment>
<gene>
    <name evidence="3" type="ORF">FHS03_004311</name>
</gene>
<dbReference type="InterPro" id="IPR045584">
    <property type="entry name" value="Pilin-like"/>
</dbReference>
<evidence type="ECO:0000313" key="4">
    <source>
        <dbReference type="Proteomes" id="UP000541535"/>
    </source>
</evidence>
<evidence type="ECO:0000256" key="1">
    <source>
        <dbReference type="SAM" id="MobiDB-lite"/>
    </source>
</evidence>
<reference evidence="3 4" key="1">
    <citation type="submission" date="2020-08" db="EMBL/GenBank/DDBJ databases">
        <title>Genomic Encyclopedia of Type Strains, Phase III (KMG-III): the genomes of soil and plant-associated and newly described type strains.</title>
        <authorList>
            <person name="Whitman W."/>
        </authorList>
    </citation>
    <scope>NUCLEOTIDE SEQUENCE [LARGE SCALE GENOMIC DNA]</scope>
    <source>
        <strain evidence="3 4">CECT 8897</strain>
    </source>
</reference>
<dbReference type="RefSeq" id="WP_183442959.1">
    <property type="nucleotide sequence ID" value="NZ_JACHXD010000014.1"/>
</dbReference>
<feature type="transmembrane region" description="Helical" evidence="2">
    <location>
        <begin position="21"/>
        <end position="39"/>
    </location>
</feature>
<dbReference type="AlphaFoldDB" id="A0A7W5FVP7"/>
<protein>
    <submittedName>
        <fullName evidence="3">General secretion pathway protein G</fullName>
    </submittedName>
</protein>
<sequence length="175" mass="19629">MKTPRADWQAVAAAQRRGFSLFELGVVLVVIAVLGTVFLQRVLFYQEEAERAAVAQVLAQLRITIQSRVAEAHIRGRTGDLSSLAGENPMSWLLRPPGNYEGEREAPQLDELEAGSWYFDRAEKTLLYLPAQYDFFSNEKRHPLKFRLLANTGNAPETTGKPENKGLSLEQVVDK</sequence>